<evidence type="ECO:0000256" key="1">
    <source>
        <dbReference type="SAM" id="MobiDB-lite"/>
    </source>
</evidence>
<dbReference type="OrthoDB" id="203440at2759"/>
<dbReference type="PANTHER" id="PTHR13237">
    <property type="entry name" value="SOMETHING ABOUT SILENCING PROTEIN 10-RELATED"/>
    <property type="match status" value="1"/>
</dbReference>
<feature type="region of interest" description="Disordered" evidence="1">
    <location>
        <begin position="88"/>
        <end position="158"/>
    </location>
</feature>
<feature type="region of interest" description="Disordered" evidence="1">
    <location>
        <begin position="174"/>
        <end position="194"/>
    </location>
</feature>
<dbReference type="Pfam" id="PF04000">
    <property type="entry name" value="Sas10_Utp3"/>
    <property type="match status" value="1"/>
</dbReference>
<evidence type="ECO:0008006" key="4">
    <source>
        <dbReference type="Google" id="ProtNLM"/>
    </source>
</evidence>
<protein>
    <recommendedName>
        <fullName evidence="4">Sas10/Utp3/C1D family-domain-containing protein</fullName>
    </recommendedName>
</protein>
<dbReference type="PANTHER" id="PTHR13237:SF9">
    <property type="entry name" value="NEUROGUIDIN"/>
    <property type="match status" value="1"/>
</dbReference>
<reference evidence="3" key="1">
    <citation type="journal article" date="2018" name="Nat. Microbiol.">
        <title>Leveraging single-cell genomics to expand the fungal tree of life.</title>
        <authorList>
            <person name="Ahrendt S.R."/>
            <person name="Quandt C.A."/>
            <person name="Ciobanu D."/>
            <person name="Clum A."/>
            <person name="Salamov A."/>
            <person name="Andreopoulos B."/>
            <person name="Cheng J.F."/>
            <person name="Woyke T."/>
            <person name="Pelin A."/>
            <person name="Henrissat B."/>
            <person name="Reynolds N.K."/>
            <person name="Benny G.L."/>
            <person name="Smith M.E."/>
            <person name="James T.Y."/>
            <person name="Grigoriev I.V."/>
        </authorList>
    </citation>
    <scope>NUCLEOTIDE SEQUENCE [LARGE SCALE GENOMIC DNA]</scope>
    <source>
        <strain evidence="3">RSA 1356</strain>
    </source>
</reference>
<feature type="non-terminal residue" evidence="2">
    <location>
        <position position="1"/>
    </location>
</feature>
<dbReference type="EMBL" id="KZ992425">
    <property type="protein sequence ID" value="RKP11160.1"/>
    <property type="molecule type" value="Genomic_DNA"/>
</dbReference>
<keyword evidence="3" id="KW-1185">Reference proteome</keyword>
<dbReference type="GO" id="GO:0032040">
    <property type="term" value="C:small-subunit processome"/>
    <property type="evidence" value="ECO:0007669"/>
    <property type="project" value="TreeGrafter"/>
</dbReference>
<evidence type="ECO:0000313" key="2">
    <source>
        <dbReference type="EMBL" id="RKP11160.1"/>
    </source>
</evidence>
<name>A0A4P9Y079_9FUNG</name>
<dbReference type="InterPro" id="IPR007146">
    <property type="entry name" value="Sas10/Utp3/C1D"/>
</dbReference>
<accession>A0A4P9Y079</accession>
<dbReference type="AlphaFoldDB" id="A0A4P9Y079"/>
<sequence>RITDKELTTSNGISLLEVKYHTLLQYITNLVYLVGLKLDGAQLEGHPVIDSLIRGRVVLEKIKPVEQKLKYQIDKLIRAASVGTEAAASADGTDAWTPANPYSFRPNPQQLAGDKKDQDEESDDENKLYRAPRLAPVHYDEGDDAKEKRKKHEQRMLEKAAKSRLIRDLVAEYDDRPEEQGVEGGARDGYGGDDALDIREKERTRYEEDNFTRLTLSKKEARRARDGGMNRFTDEFKVRCCSILASATPTDVENLAVWLSRRISTTFPIWLVFKQKMRSRSASTTCWVARSGDARSVTS</sequence>
<dbReference type="GO" id="GO:0000462">
    <property type="term" value="P:maturation of SSU-rRNA from tricistronic rRNA transcript (SSU-rRNA, 5.8S rRNA, LSU-rRNA)"/>
    <property type="evidence" value="ECO:0007669"/>
    <property type="project" value="TreeGrafter"/>
</dbReference>
<organism evidence="2 3">
    <name type="scientific">Thamnocephalis sphaerospora</name>
    <dbReference type="NCBI Taxonomy" id="78915"/>
    <lineage>
        <taxon>Eukaryota</taxon>
        <taxon>Fungi</taxon>
        <taxon>Fungi incertae sedis</taxon>
        <taxon>Zoopagomycota</taxon>
        <taxon>Zoopagomycotina</taxon>
        <taxon>Zoopagomycetes</taxon>
        <taxon>Zoopagales</taxon>
        <taxon>Sigmoideomycetaceae</taxon>
        <taxon>Thamnocephalis</taxon>
    </lineage>
</organism>
<dbReference type="Proteomes" id="UP000271241">
    <property type="component" value="Unassembled WGS sequence"/>
</dbReference>
<evidence type="ECO:0000313" key="3">
    <source>
        <dbReference type="Proteomes" id="UP000271241"/>
    </source>
</evidence>
<proteinExistence type="predicted"/>
<dbReference type="STRING" id="78915.A0A4P9Y079"/>
<gene>
    <name evidence="2" type="ORF">THASP1DRAFT_11937</name>
</gene>